<dbReference type="Pfam" id="PF00593">
    <property type="entry name" value="TonB_dep_Rec_b-barrel"/>
    <property type="match status" value="1"/>
</dbReference>
<keyword evidence="2 10" id="KW-0813">Transport</keyword>
<evidence type="ECO:0000256" key="1">
    <source>
        <dbReference type="ARBA" id="ARBA00004571"/>
    </source>
</evidence>
<comment type="subcellular location">
    <subcellularLocation>
        <location evidence="1 10">Cell outer membrane</location>
        <topology evidence="1 10">Multi-pass membrane protein</topology>
    </subcellularLocation>
</comment>
<dbReference type="Gene3D" id="2.40.170.20">
    <property type="entry name" value="TonB-dependent receptor, beta-barrel domain"/>
    <property type="match status" value="1"/>
</dbReference>
<dbReference type="STRING" id="655355.SAMN05216283_101928"/>
<keyword evidence="8 10" id="KW-0472">Membrane</keyword>
<dbReference type="InterPro" id="IPR012910">
    <property type="entry name" value="Plug_dom"/>
</dbReference>
<gene>
    <name evidence="13" type="ORF">SAMN05216283_101928</name>
</gene>
<keyword evidence="5 10" id="KW-0812">Transmembrane</keyword>
<reference evidence="13 14" key="1">
    <citation type="submission" date="2016-10" db="EMBL/GenBank/DDBJ databases">
        <authorList>
            <person name="de Groot N.N."/>
        </authorList>
    </citation>
    <scope>NUCLEOTIDE SEQUENCE [LARGE SCALE GENOMIC DNA]</scope>
    <source>
        <strain evidence="13 14">CGMCC 1.9156</strain>
    </source>
</reference>
<feature type="domain" description="Secretin/TonB short N-terminal" evidence="12">
    <location>
        <begin position="70"/>
        <end position="121"/>
    </location>
</feature>
<dbReference type="Pfam" id="PF13715">
    <property type="entry name" value="CarbopepD_reg_2"/>
    <property type="match status" value="1"/>
</dbReference>
<dbReference type="SMART" id="SM00965">
    <property type="entry name" value="STN"/>
    <property type="match status" value="1"/>
</dbReference>
<dbReference type="EMBL" id="FONW01000001">
    <property type="protein sequence ID" value="SFE75284.1"/>
    <property type="molecule type" value="Genomic_DNA"/>
</dbReference>
<dbReference type="PROSITE" id="PS52016">
    <property type="entry name" value="TONB_DEPENDENT_REC_3"/>
    <property type="match status" value="1"/>
</dbReference>
<dbReference type="InterPro" id="IPR000531">
    <property type="entry name" value="Beta-barrel_TonB"/>
</dbReference>
<dbReference type="Pfam" id="PF07660">
    <property type="entry name" value="STN"/>
    <property type="match status" value="1"/>
</dbReference>
<proteinExistence type="inferred from homology"/>
<dbReference type="AlphaFoldDB" id="A0A1I2D461"/>
<dbReference type="InterPro" id="IPR023996">
    <property type="entry name" value="TonB-dep_OMP_SusC/RagA"/>
</dbReference>
<dbReference type="Pfam" id="PF07715">
    <property type="entry name" value="Plug"/>
    <property type="match status" value="1"/>
</dbReference>
<sequence length="1078" mass="120269">MKKKLYEGGFHASGGFQKTFLIMRLSVLFLLVSVLSAVGNSYSQNTKFSLRLNNATVKQVFTEIEQNSEFIIVYSDDILDVSKEVSVVVTNSSVEKILDQMFAGTPIDYTIKDRQIVITQRVDLPTLGAMLQGDKVVQGKVVDSEGIALPGVTIVVKGTSVGTITDFDGAFSLEVPAGSEMLVFSFVGFQTQEVLIGNQTVFDISLAENMLEIEEIVAVGYGTQYKREVSGSISSVSEKNFNKGVNSTAVDLLKGKVAGLSITQGSGDITEDQTIRLRGTSSLTGSSKPFIVIDGVPGMSLNSVAPQDIESMSVLKDAASAAIYGSRSASGVILITTKKGSARQSQVEYEGYLGIDNVINTPDVLTAQEWRDYTSANGIDTEGLDLGANTDWFDQIMRTGVTQNHNVSFSGGAQNHNYRASFSYLDQQGVVEDNSMERYNLRMVFNQKALNDKLDVSVTGSITQRDYTPTDTRNFVLAYNMLPVVPVKTEDGEWYDTQEYDQGNPVRNIEYNSDQYKNNIYYGNIRADLEIVKNLKASLSLLKERENSDRSQYLHSGTERGRNDLGFALREAWTRDKDMLETTINYRKEFEESNLNILGGYSYEENTYQKSGAQNRQFVTDFFEANNIGAGENLRAGDVWSEKNMNKLISFFGRVNYSLKDKYVLTATLRRDGSSKFGENHRWGTFPSVSAAWHINEEGFMSGASFFDDLKFRVGYGVSGNQDGLDPYKSLELYGTSGQYYDDGKWYKAYQIDQNANPNLKWEETSMFNIGFDYSIANGRLHGTVEYYDKKTEDLLYTYSVPVPPYLYPEMVANVGSMSNKGFEVLISGDIIRSKDLRWNASFNIAHNKNKITKLSNNEFSTSSIKTGDAWIRGGSSNTTHIVEEGKEVGTFYGWRCLGLDEDGMYIMDDMVDGEPGLSDEDRTYIGSAQPKFTYGLANIINYKNWELNFFFRGVYGNDLLNFSKMSYATTQWLPGANVLHDALTIGLSDNPKYSSFYIEKGSFLRLDNASLSYSFDSTPIKGVDKLRVFVTAQNLFTITNYEGLDPEVEMSGLDPGVEGREYYPKSRRFSIGLNLAF</sequence>
<evidence type="ECO:0000256" key="4">
    <source>
        <dbReference type="ARBA" id="ARBA00022496"/>
    </source>
</evidence>
<dbReference type="Gene3D" id="3.55.50.30">
    <property type="match status" value="1"/>
</dbReference>
<evidence type="ECO:0000313" key="13">
    <source>
        <dbReference type="EMBL" id="SFE75284.1"/>
    </source>
</evidence>
<evidence type="ECO:0000256" key="2">
    <source>
        <dbReference type="ARBA" id="ARBA00022448"/>
    </source>
</evidence>
<dbReference type="InterPro" id="IPR023997">
    <property type="entry name" value="TonB-dep_OMP_SusC/RagA_CS"/>
</dbReference>
<evidence type="ECO:0000256" key="5">
    <source>
        <dbReference type="ARBA" id="ARBA00022692"/>
    </source>
</evidence>
<comment type="similarity">
    <text evidence="10 11">Belongs to the TonB-dependent receptor family.</text>
</comment>
<dbReference type="InterPro" id="IPR039426">
    <property type="entry name" value="TonB-dep_rcpt-like"/>
</dbReference>
<protein>
    <submittedName>
        <fullName evidence="13">Iron complex outermembrane recepter protein</fullName>
    </submittedName>
</protein>
<keyword evidence="14" id="KW-1185">Reference proteome</keyword>
<dbReference type="NCBIfam" id="TIGR04057">
    <property type="entry name" value="SusC_RagA_signa"/>
    <property type="match status" value="1"/>
</dbReference>
<dbReference type="SUPFAM" id="SSF49464">
    <property type="entry name" value="Carboxypeptidase regulatory domain-like"/>
    <property type="match status" value="1"/>
</dbReference>
<keyword evidence="9 10" id="KW-0998">Cell outer membrane</keyword>
<dbReference type="GO" id="GO:0009279">
    <property type="term" value="C:cell outer membrane"/>
    <property type="evidence" value="ECO:0007669"/>
    <property type="project" value="UniProtKB-SubCell"/>
</dbReference>
<evidence type="ECO:0000256" key="7">
    <source>
        <dbReference type="ARBA" id="ARBA00023077"/>
    </source>
</evidence>
<dbReference type="InterPro" id="IPR036942">
    <property type="entry name" value="Beta-barrel_TonB_sf"/>
</dbReference>
<dbReference type="NCBIfam" id="TIGR04056">
    <property type="entry name" value="OMP_RagA_SusC"/>
    <property type="match status" value="1"/>
</dbReference>
<dbReference type="GO" id="GO:0006826">
    <property type="term" value="P:iron ion transport"/>
    <property type="evidence" value="ECO:0007669"/>
    <property type="project" value="UniProtKB-KW"/>
</dbReference>
<keyword evidence="4" id="KW-0406">Ion transport</keyword>
<evidence type="ECO:0000259" key="12">
    <source>
        <dbReference type="SMART" id="SM00965"/>
    </source>
</evidence>
<evidence type="ECO:0000256" key="3">
    <source>
        <dbReference type="ARBA" id="ARBA00022452"/>
    </source>
</evidence>
<evidence type="ECO:0000256" key="10">
    <source>
        <dbReference type="PROSITE-ProRule" id="PRU01360"/>
    </source>
</evidence>
<dbReference type="Gene3D" id="2.170.130.10">
    <property type="entry name" value="TonB-dependent receptor, plug domain"/>
    <property type="match status" value="1"/>
</dbReference>
<dbReference type="Gene3D" id="2.60.40.1120">
    <property type="entry name" value="Carboxypeptidase-like, regulatory domain"/>
    <property type="match status" value="1"/>
</dbReference>
<dbReference type="SUPFAM" id="SSF56935">
    <property type="entry name" value="Porins"/>
    <property type="match status" value="1"/>
</dbReference>
<keyword evidence="7 11" id="KW-0798">TonB box</keyword>
<keyword evidence="4" id="KW-0410">Iron transport</keyword>
<evidence type="ECO:0000256" key="8">
    <source>
        <dbReference type="ARBA" id="ARBA00023136"/>
    </source>
</evidence>
<accession>A0A1I2D461</accession>
<dbReference type="InterPro" id="IPR011662">
    <property type="entry name" value="Secretin/TonB_short_N"/>
</dbReference>
<evidence type="ECO:0000256" key="6">
    <source>
        <dbReference type="ARBA" id="ARBA00023004"/>
    </source>
</evidence>
<evidence type="ECO:0000256" key="11">
    <source>
        <dbReference type="RuleBase" id="RU003357"/>
    </source>
</evidence>
<dbReference type="InterPro" id="IPR008969">
    <property type="entry name" value="CarboxyPept-like_regulatory"/>
</dbReference>
<dbReference type="Proteomes" id="UP000198964">
    <property type="component" value="Unassembled WGS sequence"/>
</dbReference>
<keyword evidence="6" id="KW-0408">Iron</keyword>
<organism evidence="13 14">
    <name type="scientific">Sunxiuqinia elliptica</name>
    <dbReference type="NCBI Taxonomy" id="655355"/>
    <lineage>
        <taxon>Bacteria</taxon>
        <taxon>Pseudomonadati</taxon>
        <taxon>Bacteroidota</taxon>
        <taxon>Bacteroidia</taxon>
        <taxon>Marinilabiliales</taxon>
        <taxon>Prolixibacteraceae</taxon>
        <taxon>Sunxiuqinia</taxon>
    </lineage>
</organism>
<keyword evidence="3 10" id="KW-1134">Transmembrane beta strand</keyword>
<name>A0A1I2D461_9BACT</name>
<evidence type="ECO:0000313" key="14">
    <source>
        <dbReference type="Proteomes" id="UP000198964"/>
    </source>
</evidence>
<dbReference type="FunFam" id="2.60.40.1120:FF:000003">
    <property type="entry name" value="Outer membrane protein Omp121"/>
    <property type="match status" value="1"/>
</dbReference>
<dbReference type="InterPro" id="IPR037066">
    <property type="entry name" value="Plug_dom_sf"/>
</dbReference>
<evidence type="ECO:0000256" key="9">
    <source>
        <dbReference type="ARBA" id="ARBA00023237"/>
    </source>
</evidence>